<keyword evidence="1" id="KW-0472">Membrane</keyword>
<dbReference type="RefSeq" id="WP_175310759.1">
    <property type="nucleotide sequence ID" value="NZ_CBCRYR010000030.1"/>
</dbReference>
<gene>
    <name evidence="2" type="ORF">HP438_03185</name>
</gene>
<keyword evidence="1" id="KW-0812">Transmembrane</keyword>
<keyword evidence="3" id="KW-1185">Reference proteome</keyword>
<dbReference type="EMBL" id="JABMCH010000050">
    <property type="protein sequence ID" value="NUU45979.1"/>
    <property type="molecule type" value="Genomic_DNA"/>
</dbReference>
<accession>A0A7Y6EE91</accession>
<name>A0A7Y6EE91_9SPHN</name>
<sequence length="47" mass="5293">MRDPEPFDFLVKCFIALLLLFATLALIDIRNDIRRAPRCSASTKVAA</sequence>
<evidence type="ECO:0000313" key="3">
    <source>
        <dbReference type="Proteomes" id="UP000536441"/>
    </source>
</evidence>
<evidence type="ECO:0000313" key="2">
    <source>
        <dbReference type="EMBL" id="NUU45979.1"/>
    </source>
</evidence>
<dbReference type="Proteomes" id="UP000536441">
    <property type="component" value="Unassembled WGS sequence"/>
</dbReference>
<keyword evidence="1" id="KW-1133">Transmembrane helix</keyword>
<protein>
    <submittedName>
        <fullName evidence="2">Uncharacterized protein</fullName>
    </submittedName>
</protein>
<proteinExistence type="predicted"/>
<comment type="caution">
    <text evidence="2">The sequence shown here is derived from an EMBL/GenBank/DDBJ whole genome shotgun (WGS) entry which is preliminary data.</text>
</comment>
<feature type="transmembrane region" description="Helical" evidence="1">
    <location>
        <begin position="6"/>
        <end position="27"/>
    </location>
</feature>
<evidence type="ECO:0000256" key="1">
    <source>
        <dbReference type="SAM" id="Phobius"/>
    </source>
</evidence>
<dbReference type="AlphaFoldDB" id="A0A7Y6EE91"/>
<organism evidence="2 3">
    <name type="scientific">Sphingomonas zeae</name>
    <dbReference type="NCBI Taxonomy" id="1646122"/>
    <lineage>
        <taxon>Bacteria</taxon>
        <taxon>Pseudomonadati</taxon>
        <taxon>Pseudomonadota</taxon>
        <taxon>Alphaproteobacteria</taxon>
        <taxon>Sphingomonadales</taxon>
        <taxon>Sphingomonadaceae</taxon>
        <taxon>Sphingomonas</taxon>
    </lineage>
</organism>
<reference evidence="2 3" key="1">
    <citation type="submission" date="2020-05" db="EMBL/GenBank/DDBJ databases">
        <title>Genome Sequencing of Type Strains.</title>
        <authorList>
            <person name="Lemaire J.F."/>
            <person name="Inderbitzin P."/>
            <person name="Gregorio O.A."/>
            <person name="Collins S.B."/>
            <person name="Wespe N."/>
            <person name="Knight-Connoni V."/>
        </authorList>
    </citation>
    <scope>NUCLEOTIDE SEQUENCE [LARGE SCALE GENOMIC DNA]</scope>
    <source>
        <strain evidence="2 3">DSM 100049</strain>
    </source>
</reference>